<comment type="caution">
    <text evidence="1">The sequence shown here is derived from an EMBL/GenBank/DDBJ whole genome shotgun (WGS) entry which is preliminary data.</text>
</comment>
<sequence length="92" mass="10135">MHFYQSLYLSFPFFFFRQSKTTILCLKEAAADCTGEQKDGFSLLTSVIEQAMVSACQPDTCSLGVAEQCVIEAVYAVRNPLYREGGSTLTCG</sequence>
<keyword evidence="2" id="KW-1185">Reference proteome</keyword>
<reference evidence="1" key="2">
    <citation type="submission" date="2020-11" db="EMBL/GenBank/DDBJ databases">
        <authorList>
            <person name="McCartney M.A."/>
            <person name="Auch B."/>
            <person name="Kono T."/>
            <person name="Mallez S."/>
            <person name="Becker A."/>
            <person name="Gohl D.M."/>
            <person name="Silverstein K.A.T."/>
            <person name="Koren S."/>
            <person name="Bechman K.B."/>
            <person name="Herman A."/>
            <person name="Abrahante J.E."/>
            <person name="Garbe J."/>
        </authorList>
    </citation>
    <scope>NUCLEOTIDE SEQUENCE</scope>
    <source>
        <strain evidence="1">Duluth1</strain>
        <tissue evidence="1">Whole animal</tissue>
    </source>
</reference>
<dbReference type="AlphaFoldDB" id="A0A9D4LDB1"/>
<accession>A0A9D4LDB1</accession>
<organism evidence="1 2">
    <name type="scientific">Dreissena polymorpha</name>
    <name type="common">Zebra mussel</name>
    <name type="synonym">Mytilus polymorpha</name>
    <dbReference type="NCBI Taxonomy" id="45954"/>
    <lineage>
        <taxon>Eukaryota</taxon>
        <taxon>Metazoa</taxon>
        <taxon>Spiralia</taxon>
        <taxon>Lophotrochozoa</taxon>
        <taxon>Mollusca</taxon>
        <taxon>Bivalvia</taxon>
        <taxon>Autobranchia</taxon>
        <taxon>Heteroconchia</taxon>
        <taxon>Euheterodonta</taxon>
        <taxon>Imparidentia</taxon>
        <taxon>Neoheterodontei</taxon>
        <taxon>Myida</taxon>
        <taxon>Dreissenoidea</taxon>
        <taxon>Dreissenidae</taxon>
        <taxon>Dreissena</taxon>
    </lineage>
</organism>
<gene>
    <name evidence="1" type="ORF">DPMN_098279</name>
</gene>
<dbReference type="EMBL" id="JAIWYP010000003">
    <property type="protein sequence ID" value="KAH3855709.1"/>
    <property type="molecule type" value="Genomic_DNA"/>
</dbReference>
<evidence type="ECO:0000313" key="1">
    <source>
        <dbReference type="EMBL" id="KAH3855709.1"/>
    </source>
</evidence>
<reference evidence="1" key="1">
    <citation type="journal article" date="2019" name="bioRxiv">
        <title>The Genome of the Zebra Mussel, Dreissena polymorpha: A Resource for Invasive Species Research.</title>
        <authorList>
            <person name="McCartney M.A."/>
            <person name="Auch B."/>
            <person name="Kono T."/>
            <person name="Mallez S."/>
            <person name="Zhang Y."/>
            <person name="Obille A."/>
            <person name="Becker A."/>
            <person name="Abrahante J.E."/>
            <person name="Garbe J."/>
            <person name="Badalamenti J.P."/>
            <person name="Herman A."/>
            <person name="Mangelson H."/>
            <person name="Liachko I."/>
            <person name="Sullivan S."/>
            <person name="Sone E.D."/>
            <person name="Koren S."/>
            <person name="Silverstein K.A.T."/>
            <person name="Beckman K.B."/>
            <person name="Gohl D.M."/>
        </authorList>
    </citation>
    <scope>NUCLEOTIDE SEQUENCE</scope>
    <source>
        <strain evidence="1">Duluth1</strain>
        <tissue evidence="1">Whole animal</tissue>
    </source>
</reference>
<name>A0A9D4LDB1_DREPO</name>
<proteinExistence type="predicted"/>
<dbReference type="Proteomes" id="UP000828390">
    <property type="component" value="Unassembled WGS sequence"/>
</dbReference>
<evidence type="ECO:0000313" key="2">
    <source>
        <dbReference type="Proteomes" id="UP000828390"/>
    </source>
</evidence>
<protein>
    <submittedName>
        <fullName evidence="1">Uncharacterized protein</fullName>
    </submittedName>
</protein>